<organism evidence="1 2">
    <name type="scientific">Derxia gummosa DSM 723</name>
    <dbReference type="NCBI Taxonomy" id="1121388"/>
    <lineage>
        <taxon>Bacteria</taxon>
        <taxon>Pseudomonadati</taxon>
        <taxon>Pseudomonadota</taxon>
        <taxon>Betaproteobacteria</taxon>
        <taxon>Burkholderiales</taxon>
        <taxon>Alcaligenaceae</taxon>
        <taxon>Derxia</taxon>
    </lineage>
</organism>
<accession>A0A8B6X8Y3</accession>
<protein>
    <submittedName>
        <fullName evidence="2">Uncharacterized protein</fullName>
    </submittedName>
</protein>
<proteinExistence type="predicted"/>
<dbReference type="Proteomes" id="UP000675920">
    <property type="component" value="Unplaced"/>
</dbReference>
<dbReference type="AlphaFoldDB" id="A0A8B6X8Y3"/>
<keyword evidence="1" id="KW-1185">Reference proteome</keyword>
<dbReference type="OrthoDB" id="950196at2"/>
<evidence type="ECO:0000313" key="1">
    <source>
        <dbReference type="Proteomes" id="UP000675920"/>
    </source>
</evidence>
<dbReference type="RefSeq" id="WP_051378820.1">
    <property type="nucleotide sequence ID" value="NZ_AXWS01000014.1"/>
</dbReference>
<sequence length="185" mass="21330">MRLPLPAVVIDWLIRRSRRSPYPNIGNYMERGWLLRCDRKKAWPPFGARIHHVLRSDHDRALHDHPWWNLSWVLRGGYWEVTSAAEARPGVLRPEAARLIELLGTLDTAAGLAHATEAARLGVFWRGPGAMVRRSAATAHRLVVPKGGEAWSLFVMGKKSQWWGFITPEGKMYWRAYLRRYGREV</sequence>
<evidence type="ECO:0000313" key="2">
    <source>
        <dbReference type="RefSeq" id="WP_051378820.1"/>
    </source>
</evidence>
<name>A0A8B6X8Y3_9BURK</name>
<reference evidence="2" key="1">
    <citation type="submission" date="2025-08" db="UniProtKB">
        <authorList>
            <consortium name="RefSeq"/>
        </authorList>
    </citation>
    <scope>IDENTIFICATION</scope>
</reference>